<dbReference type="InterPro" id="IPR020630">
    <property type="entry name" value="THF_DH/CycHdrlase_cat_dom"/>
</dbReference>
<organism evidence="11 12">
    <name type="scientific">Candidatus Zambryskibacteria bacterium RIFCSPLOWO2_01_FULL_43_17</name>
    <dbReference type="NCBI Taxonomy" id="1802760"/>
    <lineage>
        <taxon>Bacteria</taxon>
        <taxon>Candidatus Zambryskiibacteriota</taxon>
    </lineage>
</organism>
<dbReference type="PANTHER" id="PTHR48099">
    <property type="entry name" value="C-1-TETRAHYDROFOLATE SYNTHASE, CYTOPLASMIC-RELATED"/>
    <property type="match status" value="1"/>
</dbReference>
<proteinExistence type="predicted"/>
<keyword evidence="5" id="KW-0521">NADP</keyword>
<protein>
    <submittedName>
        <fullName evidence="11">Uncharacterized protein</fullName>
    </submittedName>
</protein>
<dbReference type="PANTHER" id="PTHR48099:SF5">
    <property type="entry name" value="C-1-TETRAHYDROFOLATE SYNTHASE, CYTOPLASMIC"/>
    <property type="match status" value="1"/>
</dbReference>
<evidence type="ECO:0000256" key="3">
    <source>
        <dbReference type="ARBA" id="ARBA00022755"/>
    </source>
</evidence>
<dbReference type="GO" id="GO:0009086">
    <property type="term" value="P:methionine biosynthetic process"/>
    <property type="evidence" value="ECO:0007669"/>
    <property type="project" value="UniProtKB-KW"/>
</dbReference>
<evidence type="ECO:0000256" key="6">
    <source>
        <dbReference type="ARBA" id="ARBA00023002"/>
    </source>
</evidence>
<dbReference type="PRINTS" id="PR00085">
    <property type="entry name" value="THFDHDRGNASE"/>
</dbReference>
<dbReference type="GO" id="GO:0006164">
    <property type="term" value="P:purine nucleotide biosynthetic process"/>
    <property type="evidence" value="ECO:0007669"/>
    <property type="project" value="UniProtKB-KW"/>
</dbReference>
<name>A0A1G2U111_9BACT</name>
<keyword evidence="7" id="KW-0028">Amino-acid biosynthesis</keyword>
<evidence type="ECO:0000313" key="12">
    <source>
        <dbReference type="Proteomes" id="UP000179283"/>
    </source>
</evidence>
<keyword evidence="6" id="KW-0560">Oxidoreductase</keyword>
<evidence type="ECO:0000313" key="11">
    <source>
        <dbReference type="EMBL" id="OHB03208.1"/>
    </source>
</evidence>
<evidence type="ECO:0000259" key="10">
    <source>
        <dbReference type="Pfam" id="PF02882"/>
    </source>
</evidence>
<comment type="caution">
    <text evidence="11">The sequence shown here is derived from an EMBL/GenBank/DDBJ whole genome shotgun (WGS) entry which is preliminary data.</text>
</comment>
<dbReference type="GO" id="GO:0035999">
    <property type="term" value="P:tetrahydrofolate interconversion"/>
    <property type="evidence" value="ECO:0007669"/>
    <property type="project" value="TreeGrafter"/>
</dbReference>
<dbReference type="SUPFAM" id="SSF51735">
    <property type="entry name" value="NAD(P)-binding Rossmann-fold domains"/>
    <property type="match status" value="1"/>
</dbReference>
<dbReference type="GO" id="GO:0004477">
    <property type="term" value="F:methenyltetrahydrofolate cyclohydrolase activity"/>
    <property type="evidence" value="ECO:0007669"/>
    <property type="project" value="TreeGrafter"/>
</dbReference>
<gene>
    <name evidence="11" type="ORF">A2920_02470</name>
</gene>
<dbReference type="InterPro" id="IPR036291">
    <property type="entry name" value="NAD(P)-bd_dom_sf"/>
</dbReference>
<evidence type="ECO:0000256" key="8">
    <source>
        <dbReference type="ARBA" id="ARBA00023268"/>
    </source>
</evidence>
<keyword evidence="3" id="KW-0658">Purine biosynthesis</keyword>
<dbReference type="GO" id="GO:0004488">
    <property type="term" value="F:methylenetetrahydrofolate dehydrogenase (NADP+) activity"/>
    <property type="evidence" value="ECO:0007669"/>
    <property type="project" value="InterPro"/>
</dbReference>
<sequence>MKATIVNGQEIANNLIKKIHSLAQNMPSKKVCFVSFGGNLASRSFVEKKMRFAKELGIEAKSIEGAASNTEEAVDFLKKLSSNGYDGIVVQLPVNKSFVTETLLDAVQSVQDVDMLGMQAKESYKLGMTERMPPVARAIKEIFKKHEIDPKNKKIAILGFGRLVGKPVSMYLSRNGIEHEVLDKNSIQEHKLSSILEADIVISGIGVSHYIKQDMIKDGAILIDAGTSGEEGKLAGDIDPACATKASLLTPVPGGVGPITVASLFYNLYLK</sequence>
<comment type="pathway">
    <text evidence="1">One-carbon metabolism; tetrahydrofolate interconversion.</text>
</comment>
<evidence type="ECO:0000256" key="4">
    <source>
        <dbReference type="ARBA" id="ARBA00022801"/>
    </source>
</evidence>
<evidence type="ECO:0000256" key="1">
    <source>
        <dbReference type="ARBA" id="ARBA00004777"/>
    </source>
</evidence>
<dbReference type="InterPro" id="IPR020631">
    <property type="entry name" value="THF_DH/CycHdrlase_NAD-bd_dom"/>
</dbReference>
<dbReference type="InterPro" id="IPR000672">
    <property type="entry name" value="THF_DH/CycHdrlase"/>
</dbReference>
<dbReference type="GO" id="GO:0005829">
    <property type="term" value="C:cytosol"/>
    <property type="evidence" value="ECO:0007669"/>
    <property type="project" value="TreeGrafter"/>
</dbReference>
<dbReference type="InterPro" id="IPR020867">
    <property type="entry name" value="THF_DH/CycHdrlase_CS"/>
</dbReference>
<evidence type="ECO:0000256" key="5">
    <source>
        <dbReference type="ARBA" id="ARBA00022857"/>
    </source>
</evidence>
<dbReference type="Pfam" id="PF00763">
    <property type="entry name" value="THF_DHG_CYH"/>
    <property type="match status" value="1"/>
</dbReference>
<reference evidence="11 12" key="1">
    <citation type="journal article" date="2016" name="Nat. Commun.">
        <title>Thousands of microbial genomes shed light on interconnected biogeochemical processes in an aquifer system.</title>
        <authorList>
            <person name="Anantharaman K."/>
            <person name="Brown C.T."/>
            <person name="Hug L.A."/>
            <person name="Sharon I."/>
            <person name="Castelle C.J."/>
            <person name="Probst A.J."/>
            <person name="Thomas B.C."/>
            <person name="Singh A."/>
            <person name="Wilkins M.J."/>
            <person name="Karaoz U."/>
            <person name="Brodie E.L."/>
            <person name="Williams K.H."/>
            <person name="Hubbard S.S."/>
            <person name="Banfield J.F."/>
        </authorList>
    </citation>
    <scope>NUCLEOTIDE SEQUENCE [LARGE SCALE GENOMIC DNA]</scope>
</reference>
<dbReference type="PROSITE" id="PS00767">
    <property type="entry name" value="THF_DHG_CYH_2"/>
    <property type="match status" value="1"/>
</dbReference>
<dbReference type="Proteomes" id="UP000179283">
    <property type="component" value="Unassembled WGS sequence"/>
</dbReference>
<dbReference type="Gene3D" id="3.40.50.720">
    <property type="entry name" value="NAD(P)-binding Rossmann-like Domain"/>
    <property type="match status" value="1"/>
</dbReference>
<evidence type="ECO:0000256" key="2">
    <source>
        <dbReference type="ARBA" id="ARBA00022563"/>
    </source>
</evidence>
<dbReference type="SUPFAM" id="SSF53223">
    <property type="entry name" value="Aminoacid dehydrogenase-like, N-terminal domain"/>
    <property type="match status" value="1"/>
</dbReference>
<keyword evidence="2" id="KW-0554">One-carbon metabolism</keyword>
<dbReference type="InterPro" id="IPR046346">
    <property type="entry name" value="Aminoacid_DH-like_N_sf"/>
</dbReference>
<dbReference type="Pfam" id="PF02882">
    <property type="entry name" value="THF_DHG_CYH_C"/>
    <property type="match status" value="1"/>
</dbReference>
<feature type="domain" description="Tetrahydrofolate dehydrogenase/cyclohydrolase catalytic" evidence="9">
    <location>
        <begin position="8"/>
        <end position="114"/>
    </location>
</feature>
<dbReference type="EMBL" id="MHWD01000025">
    <property type="protein sequence ID" value="OHB03208.1"/>
    <property type="molecule type" value="Genomic_DNA"/>
</dbReference>
<evidence type="ECO:0000256" key="7">
    <source>
        <dbReference type="ARBA" id="ARBA00023167"/>
    </source>
</evidence>
<keyword evidence="7" id="KW-0486">Methionine biosynthesis</keyword>
<dbReference type="Gene3D" id="3.40.50.10860">
    <property type="entry name" value="Leucine Dehydrogenase, chain A, domain 1"/>
    <property type="match status" value="1"/>
</dbReference>
<keyword evidence="4" id="KW-0378">Hydrolase</keyword>
<accession>A0A1G2U111</accession>
<feature type="domain" description="Tetrahydrofolate dehydrogenase/cyclohydrolase NAD(P)-binding" evidence="10">
    <location>
        <begin position="133"/>
        <end position="269"/>
    </location>
</feature>
<dbReference type="AlphaFoldDB" id="A0A1G2U111"/>
<keyword evidence="8" id="KW-0511">Multifunctional enzyme</keyword>
<evidence type="ECO:0000259" key="9">
    <source>
        <dbReference type="Pfam" id="PF00763"/>
    </source>
</evidence>